<organism evidence="6 7">
    <name type="scientific">Ectothiorhodospira marina</name>
    <dbReference type="NCBI Taxonomy" id="1396821"/>
    <lineage>
        <taxon>Bacteria</taxon>
        <taxon>Pseudomonadati</taxon>
        <taxon>Pseudomonadota</taxon>
        <taxon>Gammaproteobacteria</taxon>
        <taxon>Chromatiales</taxon>
        <taxon>Ectothiorhodospiraceae</taxon>
        <taxon>Ectothiorhodospira</taxon>
    </lineage>
</organism>
<name>A0A1H7LU20_9GAMM</name>
<dbReference type="GO" id="GO:0042254">
    <property type="term" value="P:ribosome biogenesis"/>
    <property type="evidence" value="ECO:0007669"/>
    <property type="project" value="UniProtKB-KW"/>
</dbReference>
<dbReference type="InterPro" id="IPR039255">
    <property type="entry name" value="YceD_bac"/>
</dbReference>
<dbReference type="STRING" id="1396821.SAMN05444515_10847"/>
<dbReference type="AlphaFoldDB" id="A0A1H7LU20"/>
<evidence type="ECO:0000256" key="4">
    <source>
        <dbReference type="ARBA" id="ARBA00022517"/>
    </source>
</evidence>
<dbReference type="GO" id="GO:0005829">
    <property type="term" value="C:cytosol"/>
    <property type="evidence" value="ECO:0007669"/>
    <property type="project" value="TreeGrafter"/>
</dbReference>
<keyword evidence="4" id="KW-0690">Ribosome biogenesis</keyword>
<keyword evidence="7" id="KW-1185">Reference proteome</keyword>
<evidence type="ECO:0000256" key="1">
    <source>
        <dbReference type="ARBA" id="ARBA00002868"/>
    </source>
</evidence>
<evidence type="ECO:0000313" key="7">
    <source>
        <dbReference type="Proteomes" id="UP000199256"/>
    </source>
</evidence>
<protein>
    <recommendedName>
        <fullName evidence="3">Large ribosomal RNA subunit accumulation protein YceD</fullName>
    </recommendedName>
    <alternativeName>
        <fullName evidence="5">23S rRNA accumulation protein YceD</fullName>
    </alternativeName>
</protein>
<dbReference type="EMBL" id="FOAA01000008">
    <property type="protein sequence ID" value="SEL02464.1"/>
    <property type="molecule type" value="Genomic_DNA"/>
</dbReference>
<evidence type="ECO:0000256" key="2">
    <source>
        <dbReference type="ARBA" id="ARBA00010740"/>
    </source>
</evidence>
<dbReference type="Pfam" id="PF02620">
    <property type="entry name" value="YceD"/>
    <property type="match status" value="1"/>
</dbReference>
<dbReference type="Proteomes" id="UP000199256">
    <property type="component" value="Unassembled WGS sequence"/>
</dbReference>
<proteinExistence type="inferred from homology"/>
<dbReference type="OrthoDB" id="9786771at2"/>
<evidence type="ECO:0000256" key="3">
    <source>
        <dbReference type="ARBA" id="ARBA00015716"/>
    </source>
</evidence>
<dbReference type="PANTHER" id="PTHR38099:SF1">
    <property type="entry name" value="LARGE RIBOSOMAL RNA SUBUNIT ACCUMULATION PROTEIN YCED"/>
    <property type="match status" value="1"/>
</dbReference>
<accession>A0A1H7LU20</accession>
<dbReference type="InterPro" id="IPR003772">
    <property type="entry name" value="YceD"/>
</dbReference>
<dbReference type="PANTHER" id="PTHR38099">
    <property type="entry name" value="LARGE RIBOSOMAL RNA SUBUNIT ACCUMULATION PROTEIN YCED"/>
    <property type="match status" value="1"/>
</dbReference>
<gene>
    <name evidence="6" type="ORF">SAMN05444515_10847</name>
</gene>
<comment type="function">
    <text evidence="1">Plays a role in synthesis, processing and/or stability of 23S rRNA.</text>
</comment>
<evidence type="ECO:0000256" key="5">
    <source>
        <dbReference type="ARBA" id="ARBA00031841"/>
    </source>
</evidence>
<reference evidence="7" key="1">
    <citation type="submission" date="2016-10" db="EMBL/GenBank/DDBJ databases">
        <authorList>
            <person name="Varghese N."/>
            <person name="Submissions S."/>
        </authorList>
    </citation>
    <scope>NUCLEOTIDE SEQUENCE [LARGE SCALE GENOMIC DNA]</scope>
    <source>
        <strain evidence="7">DSM 241</strain>
    </source>
</reference>
<sequence>MSETTLSERVDPFRLAGHARPLDGVLEASNLPRLAAAGMSLAGPARVSVRFGREHGGQVKLSGSIQAELQMQCQRCLGPMTWPVDTTFEGVVLDEGRSIEELPVEFEPVMLEEGLISVWSLVEDELLLSVPSVPMHADDNCPDQPLKEFSQAEVETLRKQEDNPFAALGALKGRLDDDG</sequence>
<dbReference type="RefSeq" id="WP_090253321.1">
    <property type="nucleotide sequence ID" value="NZ_FOAA01000008.1"/>
</dbReference>
<evidence type="ECO:0000313" key="6">
    <source>
        <dbReference type="EMBL" id="SEL02464.1"/>
    </source>
</evidence>
<comment type="similarity">
    <text evidence="2">Belongs to the DUF177 domain family.</text>
</comment>